<dbReference type="GO" id="GO:0006508">
    <property type="term" value="P:proteolysis"/>
    <property type="evidence" value="ECO:0007669"/>
    <property type="project" value="InterPro"/>
</dbReference>
<dbReference type="EMBL" id="CYYA01000005">
    <property type="protein sequence ID" value="CUM90309.1"/>
    <property type="molecule type" value="Genomic_DNA"/>
</dbReference>
<dbReference type="InterPro" id="IPR005081">
    <property type="entry name" value="SpoIIGA"/>
</dbReference>
<dbReference type="Proteomes" id="UP000095492">
    <property type="component" value="Unassembled WGS sequence"/>
</dbReference>
<feature type="transmembrane region" description="Helical" evidence="1">
    <location>
        <begin position="119"/>
        <end position="135"/>
    </location>
</feature>
<evidence type="ECO:0000256" key="1">
    <source>
        <dbReference type="SAM" id="Phobius"/>
    </source>
</evidence>
<evidence type="ECO:0000313" key="3">
    <source>
        <dbReference type="Proteomes" id="UP000095492"/>
    </source>
</evidence>
<feature type="transmembrane region" description="Helical" evidence="1">
    <location>
        <begin position="38"/>
        <end position="56"/>
    </location>
</feature>
<keyword evidence="1" id="KW-0812">Transmembrane</keyword>
<accession>A0A173SKV3</accession>
<feature type="transmembrane region" description="Helical" evidence="1">
    <location>
        <begin position="6"/>
        <end position="26"/>
    </location>
</feature>
<gene>
    <name evidence="2" type="ORF">ERS852448_01000</name>
</gene>
<reference evidence="2 3" key="1">
    <citation type="submission" date="2015-09" db="EMBL/GenBank/DDBJ databases">
        <authorList>
            <consortium name="Pathogen Informatics"/>
        </authorList>
    </citation>
    <scope>NUCLEOTIDE SEQUENCE [LARGE SCALE GENOMIC DNA]</scope>
    <source>
        <strain evidence="2 3">2789STDY5608891</strain>
    </source>
</reference>
<protein>
    <submittedName>
        <fullName evidence="2">Sigma-E processing peptidase SpoIIGA</fullName>
    </submittedName>
</protein>
<keyword evidence="1" id="KW-1133">Transmembrane helix</keyword>
<name>A0A173SKV3_EUBRA</name>
<feature type="transmembrane region" description="Helical" evidence="1">
    <location>
        <begin position="87"/>
        <end position="107"/>
    </location>
</feature>
<keyword evidence="1" id="KW-0472">Membrane</keyword>
<dbReference type="RefSeq" id="WP_055289724.1">
    <property type="nucleotide sequence ID" value="NZ_CAXUGT010000002.1"/>
</dbReference>
<dbReference type="Pfam" id="PF03419">
    <property type="entry name" value="Peptidase_U4"/>
    <property type="match status" value="1"/>
</dbReference>
<sequence length="255" mass="29144">MAYEWYADIFCLTSLLMDFCAVYTAGIILNRAVSWKRCMIACVFGVGVSVSLLFMIPRYAIYSLLVHGMVHPLMTFMVFGGRDRAGYLRALLTVYIVLFVMGGVQNWLTVLNGRKTGQIIVYGFVAALLFTGYQVRRRVMKNVCRVEVWLSGKSRILWAYCDSGNLLRDPDSGAPVSVLEQELFEQLPQDTVRKKEISYRTIRQEGSMMVVLLDRMDIWQKGTKKQIFKPEIGLQKGPVMQHPRVQMLLHASYFA</sequence>
<dbReference type="AlphaFoldDB" id="A0A173SKV3"/>
<dbReference type="GO" id="GO:0004190">
    <property type="term" value="F:aspartic-type endopeptidase activity"/>
    <property type="evidence" value="ECO:0007669"/>
    <property type="project" value="InterPro"/>
</dbReference>
<feature type="transmembrane region" description="Helical" evidence="1">
    <location>
        <begin position="62"/>
        <end position="80"/>
    </location>
</feature>
<dbReference type="STRING" id="39490.ERS852448_01000"/>
<dbReference type="OrthoDB" id="2690199at2"/>
<evidence type="ECO:0000313" key="2">
    <source>
        <dbReference type="EMBL" id="CUM90309.1"/>
    </source>
</evidence>
<dbReference type="GeneID" id="97390330"/>
<proteinExistence type="predicted"/>
<dbReference type="GO" id="GO:0030436">
    <property type="term" value="P:asexual sporulation"/>
    <property type="evidence" value="ECO:0007669"/>
    <property type="project" value="InterPro"/>
</dbReference>
<organism evidence="2 3">
    <name type="scientific">Eubacterium ramulus</name>
    <dbReference type="NCBI Taxonomy" id="39490"/>
    <lineage>
        <taxon>Bacteria</taxon>
        <taxon>Bacillati</taxon>
        <taxon>Bacillota</taxon>
        <taxon>Clostridia</taxon>
        <taxon>Eubacteriales</taxon>
        <taxon>Eubacteriaceae</taxon>
        <taxon>Eubacterium</taxon>
    </lineage>
</organism>